<dbReference type="Pfam" id="PF08533">
    <property type="entry name" value="Glyco_hydro_42C"/>
    <property type="match status" value="1"/>
</dbReference>
<dbReference type="GO" id="GO:0046872">
    <property type="term" value="F:metal ion binding"/>
    <property type="evidence" value="ECO:0007669"/>
    <property type="project" value="UniProtKB-KW"/>
</dbReference>
<feature type="binding site" evidence="9">
    <location>
        <position position="123"/>
    </location>
    <ligand>
        <name>Zn(2+)</name>
        <dbReference type="ChEBI" id="CHEBI:29105"/>
    </ligand>
</feature>
<accession>A0AA96RNN9</accession>
<feature type="domain" description="Beta-galactosidase C-terminal" evidence="12">
    <location>
        <begin position="629"/>
        <end position="687"/>
    </location>
</feature>
<comment type="similarity">
    <text evidence="2 6">Belongs to the glycosyl hydrolase 42 family.</text>
</comment>
<dbReference type="InterPro" id="IPR017853">
    <property type="entry name" value="GH"/>
</dbReference>
<keyword evidence="9" id="KW-0862">Zinc</keyword>
<evidence type="ECO:0000259" key="10">
    <source>
        <dbReference type="Pfam" id="PF02449"/>
    </source>
</evidence>
<keyword evidence="4 6" id="KW-0378">Hydrolase</keyword>
<keyword evidence="5 6" id="KW-0326">Glycosidase</keyword>
<dbReference type="GO" id="GO:0004565">
    <property type="term" value="F:beta-galactosidase activity"/>
    <property type="evidence" value="ECO:0007669"/>
    <property type="project" value="UniProtKB-EC"/>
</dbReference>
<name>A0AA96RNN9_9BACL</name>
<gene>
    <name evidence="13" type="ORF">MJB10_06400</name>
</gene>
<dbReference type="PANTHER" id="PTHR36447:SF1">
    <property type="entry name" value="BETA-GALACTOSIDASE GANA"/>
    <property type="match status" value="1"/>
</dbReference>
<dbReference type="Proteomes" id="UP001304650">
    <property type="component" value="Chromosome"/>
</dbReference>
<dbReference type="Gene3D" id="2.60.40.1180">
    <property type="entry name" value="Golgi alpha-mannosidase II"/>
    <property type="match status" value="1"/>
</dbReference>
<dbReference type="EC" id="3.2.1.23" evidence="3 6"/>
<dbReference type="Pfam" id="PF02449">
    <property type="entry name" value="Glyco_hydro_42"/>
    <property type="match status" value="1"/>
</dbReference>
<dbReference type="CDD" id="cd03143">
    <property type="entry name" value="A4_beta-galactosidase_middle_domain"/>
    <property type="match status" value="1"/>
</dbReference>
<protein>
    <recommendedName>
        <fullName evidence="3 6">Beta-galactosidase</fullName>
        <shortName evidence="6">Beta-gal</shortName>
        <ecNumber evidence="3 6">3.2.1.23</ecNumber>
    </recommendedName>
</protein>
<dbReference type="Gene3D" id="3.40.50.880">
    <property type="match status" value="1"/>
</dbReference>
<dbReference type="InterPro" id="IPR029062">
    <property type="entry name" value="Class_I_gatase-like"/>
</dbReference>
<dbReference type="InterPro" id="IPR013739">
    <property type="entry name" value="Beta_galactosidase_C"/>
</dbReference>
<feature type="binding site" evidence="9">
    <location>
        <position position="168"/>
    </location>
    <ligand>
        <name>Zn(2+)</name>
        <dbReference type="ChEBI" id="CHEBI:29105"/>
    </ligand>
</feature>
<dbReference type="SUPFAM" id="SSF51445">
    <property type="entry name" value="(Trans)glycosidases"/>
    <property type="match status" value="1"/>
</dbReference>
<evidence type="ECO:0000256" key="3">
    <source>
        <dbReference type="ARBA" id="ARBA00012756"/>
    </source>
</evidence>
<evidence type="ECO:0000256" key="9">
    <source>
        <dbReference type="PIRSR" id="PIRSR001084-3"/>
    </source>
</evidence>
<evidence type="ECO:0000256" key="4">
    <source>
        <dbReference type="ARBA" id="ARBA00022801"/>
    </source>
</evidence>
<feature type="domain" description="Glycoside hydrolase family 42 N-terminal" evidence="10">
    <location>
        <begin position="20"/>
        <end position="395"/>
    </location>
</feature>
<sequence>MTAKFPPISSKLPVFMHGADYNPDQWLHDPSVFEEDIRLMKLAHCNVMSVGIFSWNALEPEEGQFKFEWLDHVLDTFAENGIYAWLATPSGARPAWMSSKYPEVLRVTPTRQRNLHGARHNHCYTSPVYREKVNIMNTKLAERYAEHPAVVGWHISNEYGGECHCDYCQDAFRDWLKVKYQSLDELNHAWWTSFWSHTYTDWSQIVSPSPIGESAVHGHNLDWKRFVTDQTVDFCKHEIAPLKAMNANLPVTTNMMYNFSALDYRKFAHVIDVVSWDAYPTWHDAQDQAEDTVAAWFAFNHDIFRSLQKKPFLLMESTPSLTNWQPVSKLKRPSMHRLSSLQAVAHGSDSVQYFQWRKSRGSSEKFHGAVVDHVGHEHTRVFRDVASLGETLSKLTPVIGTTTKSEAAILFDWDNWWAVNDTQGPRNKGIHFEETVMQQYKALWELGVPTDVISSEDNFSTYKLLIAPMMYLMREETGAKIRQFVTKGGTFVATYWSGIVDENDLCYLGGFPGPLRDTLGIWSEEIEGLHDHDRNGIVLQKGNPLGLQGTYEVRELCDLIHSEGAEVLAVYQDDFYAGRPALTRNSMGDGQAYYLAARVSDPRFYTEFYGQLVQQSGVRRALHVSLPDGVTSTVRTDGEYDYVFLMNFSGKEQVIELDNQAYTDMETKQLVANKVELPLHGISILRREVISA</sequence>
<comment type="catalytic activity">
    <reaction evidence="1 6">
        <text>Hydrolysis of terminal non-reducing beta-D-galactose residues in beta-D-galactosides.</text>
        <dbReference type="EC" id="3.2.1.23"/>
    </reaction>
</comment>
<evidence type="ECO:0000313" key="13">
    <source>
        <dbReference type="EMBL" id="WNR45727.1"/>
    </source>
</evidence>
<proteinExistence type="inferred from homology"/>
<dbReference type="SUPFAM" id="SSF52317">
    <property type="entry name" value="Class I glutamine amidotransferase-like"/>
    <property type="match status" value="1"/>
</dbReference>
<dbReference type="InterPro" id="IPR013529">
    <property type="entry name" value="Glyco_hydro_42_N"/>
</dbReference>
<evidence type="ECO:0000259" key="11">
    <source>
        <dbReference type="Pfam" id="PF08532"/>
    </source>
</evidence>
<dbReference type="InterPro" id="IPR013738">
    <property type="entry name" value="Beta_galactosidase_Trimer"/>
</dbReference>
<dbReference type="GO" id="GO:0006012">
    <property type="term" value="P:galactose metabolic process"/>
    <property type="evidence" value="ECO:0007669"/>
    <property type="project" value="InterPro"/>
</dbReference>
<dbReference type="GO" id="GO:0009341">
    <property type="term" value="C:beta-galactosidase complex"/>
    <property type="evidence" value="ECO:0007669"/>
    <property type="project" value="InterPro"/>
</dbReference>
<feature type="binding site" evidence="8">
    <location>
        <position position="157"/>
    </location>
    <ligand>
        <name>substrate</name>
    </ligand>
</feature>
<feature type="binding site" evidence="9">
    <location>
        <position position="165"/>
    </location>
    <ligand>
        <name>Zn(2+)</name>
        <dbReference type="ChEBI" id="CHEBI:29105"/>
    </ligand>
</feature>
<feature type="binding site" evidence="8">
    <location>
        <position position="324"/>
    </location>
    <ligand>
        <name>substrate</name>
    </ligand>
</feature>
<dbReference type="AlphaFoldDB" id="A0AA96RNN9"/>
<reference evidence="13" key="1">
    <citation type="submission" date="2022-02" db="EMBL/GenBank/DDBJ databases">
        <title>Paenibacillus sp. MBLB1832 Whole Genome Shotgun Sequencing.</title>
        <authorList>
            <person name="Hwang C.Y."/>
            <person name="Cho E.-S."/>
            <person name="Seo M.-J."/>
        </authorList>
    </citation>
    <scope>NUCLEOTIDE SEQUENCE</scope>
    <source>
        <strain evidence="13">MBLB1832</strain>
    </source>
</reference>
<evidence type="ECO:0000256" key="8">
    <source>
        <dbReference type="PIRSR" id="PIRSR001084-2"/>
    </source>
</evidence>
<feature type="domain" description="Beta-galactosidase trimerisation" evidence="11">
    <location>
        <begin position="406"/>
        <end position="618"/>
    </location>
</feature>
<dbReference type="PANTHER" id="PTHR36447">
    <property type="entry name" value="BETA-GALACTOSIDASE GANA"/>
    <property type="match status" value="1"/>
</dbReference>
<dbReference type="Gene3D" id="3.20.20.80">
    <property type="entry name" value="Glycosidases"/>
    <property type="match status" value="1"/>
</dbReference>
<dbReference type="PIRSF" id="PIRSF001084">
    <property type="entry name" value="B-galactosidase"/>
    <property type="match status" value="1"/>
</dbReference>
<dbReference type="InterPro" id="IPR003476">
    <property type="entry name" value="Glyco_hydro_42"/>
</dbReference>
<dbReference type="KEGG" id="proo:MJB10_06400"/>
<evidence type="ECO:0000256" key="2">
    <source>
        <dbReference type="ARBA" id="ARBA00005940"/>
    </source>
</evidence>
<keyword evidence="14" id="KW-1185">Reference proteome</keyword>
<feature type="active site" description="Nucleophile" evidence="7">
    <location>
        <position position="316"/>
    </location>
</feature>
<evidence type="ECO:0000256" key="7">
    <source>
        <dbReference type="PIRSR" id="PIRSR001084-1"/>
    </source>
</evidence>
<dbReference type="RefSeq" id="WP_314802711.1">
    <property type="nucleotide sequence ID" value="NZ_CP130319.1"/>
</dbReference>
<keyword evidence="9" id="KW-0479">Metal-binding</keyword>
<evidence type="ECO:0000259" key="12">
    <source>
        <dbReference type="Pfam" id="PF08533"/>
    </source>
</evidence>
<feature type="active site" description="Proton donor" evidence="7">
    <location>
        <position position="158"/>
    </location>
</feature>
<evidence type="ECO:0000256" key="1">
    <source>
        <dbReference type="ARBA" id="ARBA00001412"/>
    </source>
</evidence>
<dbReference type="EMBL" id="CP130319">
    <property type="protein sequence ID" value="WNR45727.1"/>
    <property type="molecule type" value="Genomic_DNA"/>
</dbReference>
<organism evidence="13 14">
    <name type="scientific">Paenibacillus roseopurpureus</name>
    <dbReference type="NCBI Taxonomy" id="2918901"/>
    <lineage>
        <taxon>Bacteria</taxon>
        <taxon>Bacillati</taxon>
        <taxon>Bacillota</taxon>
        <taxon>Bacilli</taxon>
        <taxon>Bacillales</taxon>
        <taxon>Paenibacillaceae</taxon>
        <taxon>Paenibacillus</taxon>
    </lineage>
</organism>
<feature type="binding site" evidence="8">
    <location>
        <position position="119"/>
    </location>
    <ligand>
        <name>substrate</name>
    </ligand>
</feature>
<dbReference type="InterPro" id="IPR013780">
    <property type="entry name" value="Glyco_hydro_b"/>
</dbReference>
<evidence type="ECO:0000256" key="6">
    <source>
        <dbReference type="PIRNR" id="PIRNR001084"/>
    </source>
</evidence>
<feature type="binding site" evidence="9">
    <location>
        <position position="163"/>
    </location>
    <ligand>
        <name>Zn(2+)</name>
        <dbReference type="ChEBI" id="CHEBI:29105"/>
    </ligand>
</feature>
<dbReference type="Pfam" id="PF08532">
    <property type="entry name" value="Glyco_hydro_42M"/>
    <property type="match status" value="1"/>
</dbReference>
<evidence type="ECO:0000256" key="5">
    <source>
        <dbReference type="ARBA" id="ARBA00023295"/>
    </source>
</evidence>
<evidence type="ECO:0000313" key="14">
    <source>
        <dbReference type="Proteomes" id="UP001304650"/>
    </source>
</evidence>